<evidence type="ECO:0000313" key="4">
    <source>
        <dbReference type="EMBL" id="KAF5367912.1"/>
    </source>
</evidence>
<organism evidence="5 6">
    <name type="scientific">Collybiopsis confluens</name>
    <dbReference type="NCBI Taxonomy" id="2823264"/>
    <lineage>
        <taxon>Eukaryota</taxon>
        <taxon>Fungi</taxon>
        <taxon>Dikarya</taxon>
        <taxon>Basidiomycota</taxon>
        <taxon>Agaricomycotina</taxon>
        <taxon>Agaricomycetes</taxon>
        <taxon>Agaricomycetidae</taxon>
        <taxon>Agaricales</taxon>
        <taxon>Marasmiineae</taxon>
        <taxon>Omphalotaceae</taxon>
        <taxon>Collybiopsis</taxon>
    </lineage>
</organism>
<dbReference type="Proteomes" id="UP000518752">
    <property type="component" value="Unassembled WGS sequence"/>
</dbReference>
<evidence type="ECO:0000259" key="3">
    <source>
        <dbReference type="Pfam" id="PF01370"/>
    </source>
</evidence>
<accession>A0A8H5MB19</accession>
<dbReference type="InterPro" id="IPR050425">
    <property type="entry name" value="NAD(P)_dehydrat-like"/>
</dbReference>
<dbReference type="PANTHER" id="PTHR10366">
    <property type="entry name" value="NAD DEPENDENT EPIMERASE/DEHYDRATASE"/>
    <property type="match status" value="1"/>
</dbReference>
<dbReference type="EMBL" id="JAACJN010000032">
    <property type="protein sequence ID" value="KAF5387443.1"/>
    <property type="molecule type" value="Genomic_DNA"/>
</dbReference>
<name>A0A8H5MB19_9AGAR</name>
<comment type="caution">
    <text evidence="5">The sequence shown here is derived from an EMBL/GenBank/DDBJ whole genome shotgun (WGS) entry which is preliminary data.</text>
</comment>
<dbReference type="AlphaFoldDB" id="A0A8H5MB19"/>
<dbReference type="InterPro" id="IPR001509">
    <property type="entry name" value="Epimerase_deHydtase"/>
</dbReference>
<dbReference type="PANTHER" id="PTHR10366:SF564">
    <property type="entry name" value="STEROL-4-ALPHA-CARBOXYLATE 3-DEHYDROGENASE, DECARBOXYLATING"/>
    <property type="match status" value="1"/>
</dbReference>
<dbReference type="SUPFAM" id="SSF51735">
    <property type="entry name" value="NAD(P)-binding Rossmann-fold domains"/>
    <property type="match status" value="1"/>
</dbReference>
<evidence type="ECO:0000256" key="1">
    <source>
        <dbReference type="ARBA" id="ARBA00023002"/>
    </source>
</evidence>
<feature type="domain" description="NAD-dependent epimerase/dehydratase" evidence="3">
    <location>
        <begin position="6"/>
        <end position="260"/>
    </location>
</feature>
<evidence type="ECO:0000313" key="6">
    <source>
        <dbReference type="Proteomes" id="UP000518752"/>
    </source>
</evidence>
<comment type="similarity">
    <text evidence="2">Belongs to the NAD(P)-dependent epimerase/dehydratase family. Dihydroflavonol-4-reductase subfamily.</text>
</comment>
<evidence type="ECO:0000313" key="5">
    <source>
        <dbReference type="EMBL" id="KAF5387443.1"/>
    </source>
</evidence>
<dbReference type="EMBL" id="JAACJN010000138">
    <property type="protein sequence ID" value="KAF5367912.1"/>
    <property type="molecule type" value="Genomic_DNA"/>
</dbReference>
<dbReference type="OrthoDB" id="2735536at2759"/>
<proteinExistence type="inferred from homology"/>
<keyword evidence="6" id="KW-1185">Reference proteome</keyword>
<protein>
    <recommendedName>
        <fullName evidence="3">NAD-dependent epimerase/dehydratase domain-containing protein</fullName>
    </recommendedName>
</protein>
<reference evidence="5 6" key="1">
    <citation type="journal article" date="2020" name="ISME J.">
        <title>Uncovering the hidden diversity of litter-decomposition mechanisms in mushroom-forming fungi.</title>
        <authorList>
            <person name="Floudas D."/>
            <person name="Bentzer J."/>
            <person name="Ahren D."/>
            <person name="Johansson T."/>
            <person name="Persson P."/>
            <person name="Tunlid A."/>
        </authorList>
    </citation>
    <scope>NUCLEOTIDE SEQUENCE [LARGE SCALE GENOMIC DNA]</scope>
    <source>
        <strain evidence="5 6">CBS 406.79</strain>
    </source>
</reference>
<keyword evidence="1" id="KW-0560">Oxidoreductase</keyword>
<dbReference type="Pfam" id="PF01370">
    <property type="entry name" value="Epimerase"/>
    <property type="match status" value="1"/>
</dbReference>
<sequence>MAKSTVLVTGATGFVASYIISELLKEGFSVRGTAREGKIDALKAAPIGQNPDFSVVQVDDIITADLTEALKGVNAIIHVASPLAGHASPKESVNIAVNGDLNVLRSAAKAGISKVILTSSIATTMDPDLAKTYQGVTISRNDWGSVVEDDIYNKEHDARGMWVYVASKILAEKAAWKFAAENPSIDLATINPPFIYGSPNPDFPSQGTTRLGVNIMLFSLINGKPDRPLPPVIPPHYIDVRDVAKAHVRALGAPSNVRDKRFIVTAGYFHFKDVVEYLAETMPELKPRLPSTENAVPFPGPVYTVDSEPLKEYLGIKQEDFLHWKPMVTEIIKSMLAAEGGKL</sequence>
<dbReference type="GO" id="GO:0016616">
    <property type="term" value="F:oxidoreductase activity, acting on the CH-OH group of donors, NAD or NADP as acceptor"/>
    <property type="evidence" value="ECO:0007669"/>
    <property type="project" value="TreeGrafter"/>
</dbReference>
<dbReference type="InterPro" id="IPR036291">
    <property type="entry name" value="NAD(P)-bd_dom_sf"/>
</dbReference>
<gene>
    <name evidence="5" type="ORF">D9757_007763</name>
    <name evidence="4" type="ORF">D9757_011256</name>
</gene>
<evidence type="ECO:0000256" key="2">
    <source>
        <dbReference type="ARBA" id="ARBA00023445"/>
    </source>
</evidence>
<dbReference type="Gene3D" id="3.40.50.720">
    <property type="entry name" value="NAD(P)-binding Rossmann-like Domain"/>
    <property type="match status" value="1"/>
</dbReference>